<feature type="region of interest" description="Disordered" evidence="2">
    <location>
        <begin position="555"/>
        <end position="588"/>
    </location>
</feature>
<feature type="domain" description="Coiled-coil" evidence="3">
    <location>
        <begin position="5"/>
        <end position="126"/>
    </location>
</feature>
<evidence type="ECO:0000256" key="1">
    <source>
        <dbReference type="ARBA" id="ARBA00023054"/>
    </source>
</evidence>
<feature type="compositionally biased region" description="Acidic residues" evidence="2">
    <location>
        <begin position="157"/>
        <end position="166"/>
    </location>
</feature>
<dbReference type="InParanoid" id="A0A6P7X1W5"/>
<dbReference type="GeneID" id="115458857"/>
<dbReference type="RefSeq" id="XP_030044555.1">
    <property type="nucleotide sequence ID" value="XM_030188695.1"/>
</dbReference>
<sequence length="588" mass="68641">MTETEIDESSLHGVQEVCRDFAVLEDGALAHCLQKQEIEQHYALNIQKNKLVQKDIRIAKKLQDEEDQQSKLQCLQKRRQIEERDLAYARVIQEELQKKAEEWQQREVEDQEVARKLQELEEEAEHQDRRWSLGSRSRHREHGRPLTHQPCLRETHSEEEEEEEEDYYLYHRENDCSPNTAAGRRNLWKLKQGFGWKDSHEQFTNSGFFCGNDSSQDALRDSKRRPHFQKRFCSEPYRDRPQRFKEASCKGHREFSEDCGPTQAERAWEEFGRSHRREINMSKRGQKESRERFSKQQSERYRRSSSESEVRPEQEVRDKRSRYSQRSQSREQRTHHNPSTCPSRRRSPVSQADGNRRHCRDKDPLEGQLSGLQIKNSDQLLRDEELARRLQEEEKNELATLKHQRQNEDFRAAQVAQDEEIAKYIQHQELKAHQRSQEVEFRRTSTGGVSGSERRGHTDRKAELAASHSERLNSEGLVTPTEGLIPEGSDFATEGASAERTKQPLPRNIAEALDPTFQSSQKEPSASVLGVRSQDCPVSSQPCAVPVEGFYDFLDDGNEPVFVSPTKRQPEKLGQQKSRDKKEGCKQQ</sequence>
<feature type="compositionally biased region" description="Basic and acidic residues" evidence="2">
    <location>
        <begin position="266"/>
        <end position="318"/>
    </location>
</feature>
<evidence type="ECO:0000313" key="5">
    <source>
        <dbReference type="RefSeq" id="XP_030044555.1"/>
    </source>
</evidence>
<dbReference type="PANTHER" id="PTHR22115">
    <property type="entry name" value="C3ORF6 PROTEIN-RELATED"/>
    <property type="match status" value="1"/>
</dbReference>
<proteinExistence type="predicted"/>
<gene>
    <name evidence="5" type="primary">LOC115458857</name>
</gene>
<evidence type="ECO:0000313" key="4">
    <source>
        <dbReference type="Proteomes" id="UP000515156"/>
    </source>
</evidence>
<feature type="region of interest" description="Disordered" evidence="2">
    <location>
        <begin position="434"/>
        <end position="538"/>
    </location>
</feature>
<keyword evidence="4" id="KW-1185">Reference proteome</keyword>
<dbReference type="Pfam" id="PF15295">
    <property type="entry name" value="CCDC50_N"/>
    <property type="match status" value="1"/>
</dbReference>
<evidence type="ECO:0000256" key="2">
    <source>
        <dbReference type="SAM" id="MobiDB-lite"/>
    </source>
</evidence>
<reference evidence="5" key="1">
    <citation type="submission" date="2025-08" db="UniProtKB">
        <authorList>
            <consortium name="RefSeq"/>
        </authorList>
    </citation>
    <scope>IDENTIFICATION</scope>
</reference>
<dbReference type="AlphaFoldDB" id="A0A6P7X1W5"/>
<dbReference type="InterPro" id="IPR029311">
    <property type="entry name" value="CCDC50_N"/>
</dbReference>
<accession>A0A6P7X1W5</accession>
<feature type="compositionally biased region" description="Basic and acidic residues" evidence="2">
    <location>
        <begin position="577"/>
        <end position="588"/>
    </location>
</feature>
<organism evidence="4 5">
    <name type="scientific">Microcaecilia unicolor</name>
    <dbReference type="NCBI Taxonomy" id="1415580"/>
    <lineage>
        <taxon>Eukaryota</taxon>
        <taxon>Metazoa</taxon>
        <taxon>Chordata</taxon>
        <taxon>Craniata</taxon>
        <taxon>Vertebrata</taxon>
        <taxon>Euteleostomi</taxon>
        <taxon>Amphibia</taxon>
        <taxon>Gymnophiona</taxon>
        <taxon>Siphonopidae</taxon>
        <taxon>Microcaecilia</taxon>
    </lineage>
</organism>
<feature type="compositionally biased region" description="Basic and acidic residues" evidence="2">
    <location>
        <begin position="354"/>
        <end position="365"/>
    </location>
</feature>
<feature type="compositionally biased region" description="Basic and acidic residues" evidence="2">
    <location>
        <begin position="452"/>
        <end position="473"/>
    </location>
</feature>
<keyword evidence="1" id="KW-0175">Coiled coil</keyword>
<feature type="region of interest" description="Disordered" evidence="2">
    <location>
        <begin position="251"/>
        <end position="371"/>
    </location>
</feature>
<dbReference type="PANTHER" id="PTHR22115:SF5">
    <property type="entry name" value="COILED-COIL DOMAIN-CONTAINING PROTEIN 50-LIKE ISOFORM X1"/>
    <property type="match status" value="1"/>
</dbReference>
<evidence type="ECO:0000259" key="3">
    <source>
        <dbReference type="Pfam" id="PF15295"/>
    </source>
</evidence>
<dbReference type="Proteomes" id="UP000515156">
    <property type="component" value="Unplaced"/>
</dbReference>
<dbReference type="InterPro" id="IPR039303">
    <property type="entry name" value="CCDC50"/>
</dbReference>
<dbReference type="OrthoDB" id="9994767at2759"/>
<feature type="compositionally biased region" description="Basic and acidic residues" evidence="2">
    <location>
        <begin position="434"/>
        <end position="443"/>
    </location>
</feature>
<dbReference type="KEGG" id="muo:115458857"/>
<feature type="region of interest" description="Disordered" evidence="2">
    <location>
        <begin position="120"/>
        <end position="166"/>
    </location>
</feature>
<feature type="compositionally biased region" description="Polar residues" evidence="2">
    <location>
        <begin position="337"/>
        <end position="353"/>
    </location>
</feature>
<protein>
    <submittedName>
        <fullName evidence="5">Trichohyalin-like isoform X1</fullName>
    </submittedName>
</protein>
<name>A0A6P7X1W5_9AMPH</name>